<evidence type="ECO:0000313" key="2">
    <source>
        <dbReference type="EMBL" id="KKT81326.1"/>
    </source>
</evidence>
<name>A0A0G1KC39_9BACT</name>
<proteinExistence type="predicted"/>
<accession>A0A0G1KC39</accession>
<gene>
    <name evidence="2" type="ORF">UW78_C0012G0003</name>
</gene>
<dbReference type="EMBL" id="LCJQ01000012">
    <property type="protein sequence ID" value="KKT81326.1"/>
    <property type="molecule type" value="Genomic_DNA"/>
</dbReference>
<comment type="caution">
    <text evidence="2">The sequence shown here is derived from an EMBL/GenBank/DDBJ whole genome shotgun (WGS) entry which is preliminary data.</text>
</comment>
<evidence type="ECO:0000256" key="1">
    <source>
        <dbReference type="SAM" id="MobiDB-lite"/>
    </source>
</evidence>
<sequence>MDHVSATTNKTDFDRDSHEWLVVQRLMFPILKPHIDDLLGRDIQEPSDEEKERVKTAKELVAELMKLKKMELEGPAMIDTEAYGQKPKEHEGNGKINERKNQRQNQPRTPPPADAIGKRRRLKEFLDWAVRPMDEAIRSVIEEKEGKKILVINNLFPGFKAAKGHTLYLIETAAIQLSKPDKDEKATVEEYVESFDSLYSFFCTHLDSAKETLQKRKTKIKA</sequence>
<dbReference type="AlphaFoldDB" id="A0A0G1KC39"/>
<organism evidence="2 3">
    <name type="scientific">Candidatus Azambacteria bacterium GW2011_GWA1_44_9</name>
    <dbReference type="NCBI Taxonomy" id="1618610"/>
    <lineage>
        <taxon>Bacteria</taxon>
        <taxon>Candidatus Azamiibacteriota</taxon>
    </lineage>
</organism>
<evidence type="ECO:0000313" key="3">
    <source>
        <dbReference type="Proteomes" id="UP000034595"/>
    </source>
</evidence>
<feature type="region of interest" description="Disordered" evidence="1">
    <location>
        <begin position="78"/>
        <end position="116"/>
    </location>
</feature>
<reference evidence="2 3" key="1">
    <citation type="journal article" date="2015" name="Nature">
        <title>rRNA introns, odd ribosomes, and small enigmatic genomes across a large radiation of phyla.</title>
        <authorList>
            <person name="Brown C.T."/>
            <person name="Hug L.A."/>
            <person name="Thomas B.C."/>
            <person name="Sharon I."/>
            <person name="Castelle C.J."/>
            <person name="Singh A."/>
            <person name="Wilkins M.J."/>
            <person name="Williams K.H."/>
            <person name="Banfield J.F."/>
        </authorList>
    </citation>
    <scope>NUCLEOTIDE SEQUENCE [LARGE SCALE GENOMIC DNA]</scope>
</reference>
<dbReference type="Proteomes" id="UP000034595">
    <property type="component" value="Unassembled WGS sequence"/>
</dbReference>
<feature type="compositionally biased region" description="Basic and acidic residues" evidence="1">
    <location>
        <begin position="86"/>
        <end position="101"/>
    </location>
</feature>
<protein>
    <submittedName>
        <fullName evidence="2">Uncharacterized protein</fullName>
    </submittedName>
</protein>